<feature type="compositionally biased region" description="Basic and acidic residues" evidence="1">
    <location>
        <begin position="87"/>
        <end position="104"/>
    </location>
</feature>
<keyword evidence="3" id="KW-1185">Reference proteome</keyword>
<name>S9UPL2_9TRYP</name>
<feature type="region of interest" description="Disordered" evidence="1">
    <location>
        <begin position="87"/>
        <end position="124"/>
    </location>
</feature>
<dbReference type="OrthoDB" id="267570at2759"/>
<evidence type="ECO:0000313" key="3">
    <source>
        <dbReference type="Proteomes" id="UP000015354"/>
    </source>
</evidence>
<organism evidence="2 3">
    <name type="scientific">Strigomonas culicis</name>
    <dbReference type="NCBI Taxonomy" id="28005"/>
    <lineage>
        <taxon>Eukaryota</taxon>
        <taxon>Discoba</taxon>
        <taxon>Euglenozoa</taxon>
        <taxon>Kinetoplastea</taxon>
        <taxon>Metakinetoplastina</taxon>
        <taxon>Trypanosomatida</taxon>
        <taxon>Trypanosomatidae</taxon>
        <taxon>Strigomonadinae</taxon>
        <taxon>Strigomonas</taxon>
    </lineage>
</organism>
<evidence type="ECO:0000256" key="1">
    <source>
        <dbReference type="SAM" id="MobiDB-lite"/>
    </source>
</evidence>
<gene>
    <name evidence="2" type="ORF">STCU_03865</name>
</gene>
<evidence type="ECO:0000313" key="2">
    <source>
        <dbReference type="EMBL" id="EPY30838.1"/>
    </source>
</evidence>
<sequence length="254" mass="27556">MSPSVDAAAEAELLKQSKEFLVRRVMALERQLKIRNADCARLLQERHQLLPLKEKCESQKEMILALKDQVHLLQVEKGSALESLEAMRREQRDAEHQQRMKKVEQVVGPRPAAASAGGSSTYTAPQLQRQGVRILSVQDASPPPPSRPPGGTVVNTSVGPQILYDSSDISSVGFAKQTRPMDFLGGAGAANTLAPATHPGPGHAGAVDAAEEADVRRLMAMAKEGAELDVKYAGIQDEEERALRARIDALKTRK</sequence>
<dbReference type="AlphaFoldDB" id="S9UPL2"/>
<dbReference type="EMBL" id="ATMH01003865">
    <property type="protein sequence ID" value="EPY30838.1"/>
    <property type="molecule type" value="Genomic_DNA"/>
</dbReference>
<proteinExistence type="predicted"/>
<comment type="caution">
    <text evidence="2">The sequence shown here is derived from an EMBL/GenBank/DDBJ whole genome shotgun (WGS) entry which is preliminary data.</text>
</comment>
<feature type="compositionally biased region" description="Low complexity" evidence="1">
    <location>
        <begin position="108"/>
        <end position="124"/>
    </location>
</feature>
<reference evidence="2 3" key="1">
    <citation type="journal article" date="2013" name="PLoS ONE">
        <title>Predicting the Proteins of Angomonas deanei, Strigomonas culicis and Their Respective Endosymbionts Reveals New Aspects of the Trypanosomatidae Family.</title>
        <authorList>
            <person name="Motta M.C."/>
            <person name="Martins A.C."/>
            <person name="de Souza S.S."/>
            <person name="Catta-Preta C.M."/>
            <person name="Silva R."/>
            <person name="Klein C.C."/>
            <person name="de Almeida L.G."/>
            <person name="de Lima Cunha O."/>
            <person name="Ciapina L.P."/>
            <person name="Brocchi M."/>
            <person name="Colabardini A.C."/>
            <person name="de Araujo Lima B."/>
            <person name="Machado C.R."/>
            <person name="de Almeida Soares C.M."/>
            <person name="Probst C.M."/>
            <person name="de Menezes C.B."/>
            <person name="Thompson C.E."/>
            <person name="Bartholomeu D.C."/>
            <person name="Gradia D.F."/>
            <person name="Pavoni D.P."/>
            <person name="Grisard E.C."/>
            <person name="Fantinatti-Garboggini F."/>
            <person name="Marchini F.K."/>
            <person name="Rodrigues-Luiz G.F."/>
            <person name="Wagner G."/>
            <person name="Goldman G.H."/>
            <person name="Fietto J.L."/>
            <person name="Elias M.C."/>
            <person name="Goldman M.H."/>
            <person name="Sagot M.F."/>
            <person name="Pereira M."/>
            <person name="Stoco P.H."/>
            <person name="de Mendonca-Neto R.P."/>
            <person name="Teixeira S.M."/>
            <person name="Maciel T.E."/>
            <person name="de Oliveira Mendes T.A."/>
            <person name="Urmenyi T.P."/>
            <person name="de Souza W."/>
            <person name="Schenkman S."/>
            <person name="de Vasconcelos A.T."/>
        </authorList>
    </citation>
    <scope>NUCLEOTIDE SEQUENCE [LARGE SCALE GENOMIC DNA]</scope>
</reference>
<accession>S9UPL2</accession>
<dbReference type="Proteomes" id="UP000015354">
    <property type="component" value="Unassembled WGS sequence"/>
</dbReference>
<protein>
    <submittedName>
        <fullName evidence="2">Uncharacterized protein</fullName>
    </submittedName>
</protein>
<feature type="region of interest" description="Disordered" evidence="1">
    <location>
        <begin position="137"/>
        <end position="158"/>
    </location>
</feature>